<dbReference type="GO" id="GO:0005975">
    <property type="term" value="P:carbohydrate metabolic process"/>
    <property type="evidence" value="ECO:0007669"/>
    <property type="project" value="InterPro"/>
</dbReference>
<dbReference type="InterPro" id="IPR050248">
    <property type="entry name" value="Polysacc_deacetylase_ArnD"/>
</dbReference>
<sequence>MTVPETLHRIPRRPWRWLPWLLLSQLAVVLAWWAWGWAIGLPLMVASHALFLVPVFLPNSRFYAPVLSHLPAPAGHVWLTIDDGPSEETPAVLDLLDRYQAKATFFMVGERAAARPERVRQVLARGHDLGNHSHRHPQTRFWRLGPAAMADEIAQCQQTLTGIAGTPPRWYRSVVGMTNPFVAPALKRWGLTRVGWSARGFDGVDCQPQAVVDRIVAQLRPGAIVLLHEGAAHGHNLAIIEAVLQAIQARGLSAALPLRPLSGAHPPIAGGSSSPATPAPTTR</sequence>
<evidence type="ECO:0000313" key="4">
    <source>
        <dbReference type="EMBL" id="MDQ1107471.1"/>
    </source>
</evidence>
<keyword evidence="2" id="KW-0472">Membrane</keyword>
<accession>A0AAP5AFU0</accession>
<organism evidence="4 5">
    <name type="scientific">Stenotrophomonas rhizophila</name>
    <dbReference type="NCBI Taxonomy" id="216778"/>
    <lineage>
        <taxon>Bacteria</taxon>
        <taxon>Pseudomonadati</taxon>
        <taxon>Pseudomonadota</taxon>
        <taxon>Gammaproteobacteria</taxon>
        <taxon>Lysobacterales</taxon>
        <taxon>Lysobacteraceae</taxon>
        <taxon>Stenotrophomonas</taxon>
    </lineage>
</organism>
<keyword evidence="2" id="KW-1133">Transmembrane helix</keyword>
<protein>
    <submittedName>
        <fullName evidence="4">Peptidoglycan/xylan/chitin deacetylase (PgdA/CDA1 family)</fullName>
    </submittedName>
</protein>
<dbReference type="AlphaFoldDB" id="A0AAP5AFU0"/>
<evidence type="ECO:0000259" key="3">
    <source>
        <dbReference type="PROSITE" id="PS51677"/>
    </source>
</evidence>
<dbReference type="EMBL" id="JAUTAS010000001">
    <property type="protein sequence ID" value="MDQ1107471.1"/>
    <property type="molecule type" value="Genomic_DNA"/>
</dbReference>
<dbReference type="SUPFAM" id="SSF88713">
    <property type="entry name" value="Glycoside hydrolase/deacetylase"/>
    <property type="match status" value="1"/>
</dbReference>
<dbReference type="PANTHER" id="PTHR10587">
    <property type="entry name" value="GLYCOSYL TRANSFERASE-RELATED"/>
    <property type="match status" value="1"/>
</dbReference>
<feature type="transmembrane region" description="Helical" evidence="2">
    <location>
        <begin position="17"/>
        <end position="35"/>
    </location>
</feature>
<feature type="region of interest" description="Disordered" evidence="1">
    <location>
        <begin position="264"/>
        <end position="283"/>
    </location>
</feature>
<feature type="domain" description="NodB homology" evidence="3">
    <location>
        <begin position="75"/>
        <end position="255"/>
    </location>
</feature>
<dbReference type="Gene3D" id="3.20.20.370">
    <property type="entry name" value="Glycoside hydrolase/deacetylase"/>
    <property type="match status" value="1"/>
</dbReference>
<dbReference type="Pfam" id="PF01522">
    <property type="entry name" value="Polysacc_deac_1"/>
    <property type="match status" value="1"/>
</dbReference>
<keyword evidence="2" id="KW-0812">Transmembrane</keyword>
<dbReference type="PROSITE" id="PS51677">
    <property type="entry name" value="NODB"/>
    <property type="match status" value="1"/>
</dbReference>
<evidence type="ECO:0000313" key="5">
    <source>
        <dbReference type="Proteomes" id="UP001226084"/>
    </source>
</evidence>
<dbReference type="GO" id="GO:0016810">
    <property type="term" value="F:hydrolase activity, acting on carbon-nitrogen (but not peptide) bonds"/>
    <property type="evidence" value="ECO:0007669"/>
    <property type="project" value="InterPro"/>
</dbReference>
<evidence type="ECO:0000256" key="2">
    <source>
        <dbReference type="SAM" id="Phobius"/>
    </source>
</evidence>
<proteinExistence type="predicted"/>
<comment type="caution">
    <text evidence="4">The sequence shown here is derived from an EMBL/GenBank/DDBJ whole genome shotgun (WGS) entry which is preliminary data.</text>
</comment>
<dbReference type="CDD" id="cd10917">
    <property type="entry name" value="CE4_NodB_like_6s_7s"/>
    <property type="match status" value="1"/>
</dbReference>
<dbReference type="InterPro" id="IPR011330">
    <property type="entry name" value="Glyco_hydro/deAcase_b/a-brl"/>
</dbReference>
<dbReference type="InterPro" id="IPR002509">
    <property type="entry name" value="NODB_dom"/>
</dbReference>
<dbReference type="KEGG" id="srh:BAY15_3111"/>
<feature type="compositionally biased region" description="Polar residues" evidence="1">
    <location>
        <begin position="271"/>
        <end position="283"/>
    </location>
</feature>
<name>A0AAP5AFU0_9GAMM</name>
<dbReference type="PANTHER" id="PTHR10587:SF137">
    <property type="entry name" value="4-DEOXY-4-FORMAMIDO-L-ARABINOSE-PHOSPHOUNDECAPRENOL DEFORMYLASE ARND-RELATED"/>
    <property type="match status" value="1"/>
</dbReference>
<reference evidence="4" key="1">
    <citation type="submission" date="2023-07" db="EMBL/GenBank/DDBJ databases">
        <title>Functional and genomic diversity of the sorghum phyllosphere microbiome.</title>
        <authorList>
            <person name="Shade A."/>
        </authorList>
    </citation>
    <scope>NUCLEOTIDE SEQUENCE</scope>
    <source>
        <strain evidence="4">SORGH_AS_0457</strain>
    </source>
</reference>
<dbReference type="RefSeq" id="WP_083214207.1">
    <property type="nucleotide sequence ID" value="NZ_CP016294.1"/>
</dbReference>
<dbReference type="Proteomes" id="UP001226084">
    <property type="component" value="Unassembled WGS sequence"/>
</dbReference>
<gene>
    <name evidence="4" type="ORF">QE424_000630</name>
</gene>
<evidence type="ECO:0000256" key="1">
    <source>
        <dbReference type="SAM" id="MobiDB-lite"/>
    </source>
</evidence>